<evidence type="ECO:0000313" key="2">
    <source>
        <dbReference type="Proteomes" id="UP000283063"/>
    </source>
</evidence>
<dbReference type="PANTHER" id="PTHR41247">
    <property type="entry name" value="HTH-TYPE TRANSCRIPTIONAL REPRESSOR YCNK"/>
    <property type="match status" value="1"/>
</dbReference>
<sequence length="173" mass="18300">MKTAALILALLALTACKEDQAKAPPPPVELTTAALSFFCQMNVLEHGGPKGQIHLEGYPAPLFFAQVRDLVAYMKSPERDARITAVYVSDMGKAAGWNDLGPNNWILAKEAQFIIGANVAGGMGAPEIVPFGDEATAAPFLDKYGGTLLPFTAIPDEAALAPVDLSQFLETPS</sequence>
<evidence type="ECO:0000313" key="1">
    <source>
        <dbReference type="EMBL" id="AZV77067.1"/>
    </source>
</evidence>
<reference evidence="1 2" key="1">
    <citation type="submission" date="2018-10" db="EMBL/GenBank/DDBJ databases">
        <title>Parasedimentitalea marina sp. nov., a psychrophilic bacterium isolated from deep seawater of the New Britain Trench.</title>
        <authorList>
            <person name="Cao J."/>
        </authorList>
    </citation>
    <scope>NUCLEOTIDE SEQUENCE [LARGE SCALE GENOMIC DNA]</scope>
    <source>
        <strain evidence="1 2">W43</strain>
    </source>
</reference>
<dbReference type="AlphaFoldDB" id="A0A3T0MZ82"/>
<organism evidence="1 2">
    <name type="scientific">Parasedimentitalea marina</name>
    <dbReference type="NCBI Taxonomy" id="2483033"/>
    <lineage>
        <taxon>Bacteria</taxon>
        <taxon>Pseudomonadati</taxon>
        <taxon>Pseudomonadota</taxon>
        <taxon>Alphaproteobacteria</taxon>
        <taxon>Rhodobacterales</taxon>
        <taxon>Paracoccaceae</taxon>
        <taxon>Parasedimentitalea</taxon>
    </lineage>
</organism>
<proteinExistence type="predicted"/>
<dbReference type="PANTHER" id="PTHR41247:SF1">
    <property type="entry name" value="HTH-TYPE TRANSCRIPTIONAL REPRESSOR YCNK"/>
    <property type="match status" value="1"/>
</dbReference>
<dbReference type="OrthoDB" id="7354657at2"/>
<dbReference type="Gene3D" id="3.30.70.2060">
    <property type="match status" value="1"/>
</dbReference>
<accession>A0A3T0MZ82</accession>
<dbReference type="Gene3D" id="3.30.70.2050">
    <property type="match status" value="1"/>
</dbReference>
<protein>
    <submittedName>
        <fullName evidence="1">Copper resistance protein CopZ</fullName>
    </submittedName>
</protein>
<name>A0A3T0MZ82_9RHOB</name>
<dbReference type="RefSeq" id="WP_127747614.1">
    <property type="nucleotide sequence ID" value="NZ_CP033219.1"/>
</dbReference>
<dbReference type="Pfam" id="PF05573">
    <property type="entry name" value="NosL"/>
    <property type="match status" value="1"/>
</dbReference>
<dbReference type="KEGG" id="sedi:EBB79_03610"/>
<keyword evidence="2" id="KW-1185">Reference proteome</keyword>
<dbReference type="PROSITE" id="PS51257">
    <property type="entry name" value="PROKAR_LIPOPROTEIN"/>
    <property type="match status" value="1"/>
</dbReference>
<dbReference type="SUPFAM" id="SSF160387">
    <property type="entry name" value="NosL/MerB-like"/>
    <property type="match status" value="1"/>
</dbReference>
<dbReference type="Proteomes" id="UP000283063">
    <property type="component" value="Chromosome"/>
</dbReference>
<dbReference type="EMBL" id="CP033219">
    <property type="protein sequence ID" value="AZV77067.1"/>
    <property type="molecule type" value="Genomic_DNA"/>
</dbReference>
<gene>
    <name evidence="1" type="ORF">EBB79_03610</name>
</gene>
<dbReference type="InterPro" id="IPR008719">
    <property type="entry name" value="N2O_reductase_NosL"/>
</dbReference>